<dbReference type="SUPFAM" id="SSF53756">
    <property type="entry name" value="UDP-Glycosyltransferase/glycogen phosphorylase"/>
    <property type="match status" value="1"/>
</dbReference>
<dbReference type="InterPro" id="IPR050194">
    <property type="entry name" value="Glycosyltransferase_grp1"/>
</dbReference>
<reference evidence="3 4" key="1">
    <citation type="journal article" date="2016" name="Nat. Commun.">
        <title>Thousands of microbial genomes shed light on interconnected biogeochemical processes in an aquifer system.</title>
        <authorList>
            <person name="Anantharaman K."/>
            <person name="Brown C.T."/>
            <person name="Hug L.A."/>
            <person name="Sharon I."/>
            <person name="Castelle C.J."/>
            <person name="Probst A.J."/>
            <person name="Thomas B.C."/>
            <person name="Singh A."/>
            <person name="Wilkins M.J."/>
            <person name="Karaoz U."/>
            <person name="Brodie E.L."/>
            <person name="Williams K.H."/>
            <person name="Hubbard S.S."/>
            <person name="Banfield J.F."/>
        </authorList>
    </citation>
    <scope>NUCLEOTIDE SEQUENCE [LARGE SCALE GENOMIC DNA]</scope>
</reference>
<feature type="domain" description="Glycosyl transferase family 1" evidence="1">
    <location>
        <begin position="173"/>
        <end position="362"/>
    </location>
</feature>
<dbReference type="EMBL" id="MFNA01000004">
    <property type="protein sequence ID" value="OGG92492.1"/>
    <property type="molecule type" value="Genomic_DNA"/>
</dbReference>
<evidence type="ECO:0000259" key="2">
    <source>
        <dbReference type="Pfam" id="PF13439"/>
    </source>
</evidence>
<dbReference type="InterPro" id="IPR028098">
    <property type="entry name" value="Glyco_trans_4-like_N"/>
</dbReference>
<evidence type="ECO:0000259" key="1">
    <source>
        <dbReference type="Pfam" id="PF00534"/>
    </source>
</evidence>
<proteinExistence type="predicted"/>
<dbReference type="AlphaFoldDB" id="A0A1F6G2Z4"/>
<dbReference type="Pfam" id="PF00534">
    <property type="entry name" value="Glycos_transf_1"/>
    <property type="match status" value="1"/>
</dbReference>
<dbReference type="PANTHER" id="PTHR45947">
    <property type="entry name" value="SULFOQUINOVOSYL TRANSFERASE SQD2"/>
    <property type="match status" value="1"/>
</dbReference>
<organism evidence="3 4">
    <name type="scientific">Candidatus Kuenenbacteria bacterium RIFCSPLOWO2_12_FULL_42_13</name>
    <dbReference type="NCBI Taxonomy" id="1798565"/>
    <lineage>
        <taxon>Bacteria</taxon>
        <taxon>Candidatus Kueneniibacteriota</taxon>
    </lineage>
</organism>
<dbReference type="Pfam" id="PF13439">
    <property type="entry name" value="Glyco_transf_4"/>
    <property type="match status" value="1"/>
</dbReference>
<comment type="caution">
    <text evidence="3">The sequence shown here is derived from an EMBL/GenBank/DDBJ whole genome shotgun (WGS) entry which is preliminary data.</text>
</comment>
<dbReference type="Proteomes" id="UP000177320">
    <property type="component" value="Unassembled WGS sequence"/>
</dbReference>
<evidence type="ECO:0000313" key="3">
    <source>
        <dbReference type="EMBL" id="OGG92492.1"/>
    </source>
</evidence>
<evidence type="ECO:0000313" key="4">
    <source>
        <dbReference type="Proteomes" id="UP000177320"/>
    </source>
</evidence>
<accession>A0A1F6G2Z4</accession>
<dbReference type="GO" id="GO:0016757">
    <property type="term" value="F:glycosyltransferase activity"/>
    <property type="evidence" value="ECO:0007669"/>
    <property type="project" value="InterPro"/>
</dbReference>
<dbReference type="Gene3D" id="3.40.50.2000">
    <property type="entry name" value="Glycogen Phosphorylase B"/>
    <property type="match status" value="4"/>
</dbReference>
<name>A0A1F6G2Z4_9BACT</name>
<evidence type="ECO:0008006" key="5">
    <source>
        <dbReference type="Google" id="ProtNLM"/>
    </source>
</evidence>
<protein>
    <recommendedName>
        <fullName evidence="5">Glycosyltransferase subfamily 4-like N-terminal domain-containing protein</fullName>
    </recommendedName>
</protein>
<dbReference type="CDD" id="cd03801">
    <property type="entry name" value="GT4_PimA-like"/>
    <property type="match status" value="1"/>
</dbReference>
<dbReference type="InterPro" id="IPR001296">
    <property type="entry name" value="Glyco_trans_1"/>
</dbReference>
<dbReference type="PANTHER" id="PTHR45947:SF3">
    <property type="entry name" value="SULFOQUINOVOSYL TRANSFERASE SQD2"/>
    <property type="match status" value="1"/>
</dbReference>
<feature type="domain" description="Glycosyltransferase subfamily 4-like N-terminal" evidence="2">
    <location>
        <begin position="3"/>
        <end position="133"/>
    </location>
</feature>
<gene>
    <name evidence="3" type="ORF">A3H03_03300</name>
</gene>
<sequence length="391" mass="43950">MGAVAFEEAARLSELGHEVTVFTLDQKEKLDPTKINFKIKYLKAFPRFGNGGFCPGLIRQLKGFDIIQLHYPFFGGQEVLWLGKKLGLIRAKLVIFYHMDASFDNPLVKLLSWPTKIIKNNLFKIADKIICASLDYVEHSSIKNIYKKYTEKFVEIPFGASQSPDRINCLLVEQIKQRLNWQADKKNILFIGGLDKAHYFKGVDVLIEAFRKLSDNGLSPYGGSPLTSQEKFKQKIGGRIADYKLLIVGDGDLRRDYEKQVQELNISDCVVFAGCVSDDELACYYYLADLVVLPSVTKAEAFGLVLAEAENFGKPVIGSGLPGVRGVVGEAGLLVRPGDIDDLAEKLKIILTDENLRQKFSLAGLRQVKEKYNWGEHTRKLEQLYKMSGKV</sequence>